<dbReference type="Proteomes" id="UP000789525">
    <property type="component" value="Unassembled WGS sequence"/>
</dbReference>
<reference evidence="1" key="1">
    <citation type="submission" date="2021-06" db="EMBL/GenBank/DDBJ databases">
        <authorList>
            <person name="Kallberg Y."/>
            <person name="Tangrot J."/>
            <person name="Rosling A."/>
        </authorList>
    </citation>
    <scope>NUCLEOTIDE SEQUENCE</scope>
    <source>
        <strain evidence="1">CL356</strain>
    </source>
</reference>
<evidence type="ECO:0000313" key="2">
    <source>
        <dbReference type="Proteomes" id="UP000789525"/>
    </source>
</evidence>
<protein>
    <submittedName>
        <fullName evidence="1">1229_t:CDS:1</fullName>
    </submittedName>
</protein>
<proteinExistence type="predicted"/>
<sequence>PYESLEESKAKSSSLLNRQPNQEILNHEKKRKVEIECLTYRQQLEEMGKSEEEIEEKVNKHRLKLLSSLNTMKDDKNIQEHQVHQLSQAKATENERMMRALGIKPQEYVEGAAFDRDLQEQNKRDRAAKKAMEIEKRQKKIEEDKILELSRKKGEKKNDDVQERNKPSIKKDEKNDY</sequence>
<organism evidence="1 2">
    <name type="scientific">Acaulospora colombiana</name>
    <dbReference type="NCBI Taxonomy" id="27376"/>
    <lineage>
        <taxon>Eukaryota</taxon>
        <taxon>Fungi</taxon>
        <taxon>Fungi incertae sedis</taxon>
        <taxon>Mucoromycota</taxon>
        <taxon>Glomeromycotina</taxon>
        <taxon>Glomeromycetes</taxon>
        <taxon>Diversisporales</taxon>
        <taxon>Acaulosporaceae</taxon>
        <taxon>Acaulospora</taxon>
    </lineage>
</organism>
<feature type="non-terminal residue" evidence="1">
    <location>
        <position position="1"/>
    </location>
</feature>
<name>A0ACA9QCV0_9GLOM</name>
<comment type="caution">
    <text evidence="1">The sequence shown here is derived from an EMBL/GenBank/DDBJ whole genome shotgun (WGS) entry which is preliminary data.</text>
</comment>
<evidence type="ECO:0000313" key="1">
    <source>
        <dbReference type="EMBL" id="CAG8746263.1"/>
    </source>
</evidence>
<keyword evidence="2" id="KW-1185">Reference proteome</keyword>
<gene>
    <name evidence="1" type="ORF">ACOLOM_LOCUS12459</name>
</gene>
<accession>A0ACA9QCV0</accession>
<dbReference type="EMBL" id="CAJVPT010050605">
    <property type="protein sequence ID" value="CAG8746263.1"/>
    <property type="molecule type" value="Genomic_DNA"/>
</dbReference>
<feature type="non-terminal residue" evidence="1">
    <location>
        <position position="177"/>
    </location>
</feature>